<comment type="caution">
    <text evidence="1">The sequence shown here is derived from an EMBL/GenBank/DDBJ whole genome shotgun (WGS) entry which is preliminary data.</text>
</comment>
<gene>
    <name evidence="1" type="ORF">SDC9_80130</name>
</gene>
<organism evidence="1">
    <name type="scientific">bioreactor metagenome</name>
    <dbReference type="NCBI Taxonomy" id="1076179"/>
    <lineage>
        <taxon>unclassified sequences</taxon>
        <taxon>metagenomes</taxon>
        <taxon>ecological metagenomes</taxon>
    </lineage>
</organism>
<sequence length="202" mass="22190">MAGFPPVNWLECAGELKLLAASQYSAITVPLYGDDTGIVYYNQVEIINTNSSPVKITHASAMHIPSETAMKAKMTSDILSRYLSDDEILNLARYKNEALEISIDAAGSDAVAVKFGVVVIDAFKEYLGGLTAITMDPPTTGMEWNYSPSYLFKAEKFGVVCVFVRQVRLSNGDVWNFDPQQIANGIKKFTTNISQDDIKNSD</sequence>
<proteinExistence type="predicted"/>
<evidence type="ECO:0000313" key="1">
    <source>
        <dbReference type="EMBL" id="MPM33554.1"/>
    </source>
</evidence>
<reference evidence="1" key="1">
    <citation type="submission" date="2019-08" db="EMBL/GenBank/DDBJ databases">
        <authorList>
            <person name="Kucharzyk K."/>
            <person name="Murdoch R.W."/>
            <person name="Higgins S."/>
            <person name="Loffler F."/>
        </authorList>
    </citation>
    <scope>NUCLEOTIDE SEQUENCE</scope>
</reference>
<accession>A0A644Z634</accession>
<dbReference type="AlphaFoldDB" id="A0A644Z634"/>
<dbReference type="EMBL" id="VSSQ01006692">
    <property type="protein sequence ID" value="MPM33554.1"/>
    <property type="molecule type" value="Genomic_DNA"/>
</dbReference>
<protein>
    <submittedName>
        <fullName evidence="1">Uncharacterized protein</fullName>
    </submittedName>
</protein>
<name>A0A644Z634_9ZZZZ</name>